<proteinExistence type="predicted"/>
<accession>A0A5N6T9G4</accession>
<dbReference type="AlphaFoldDB" id="A0A5N6T9G4"/>
<keyword evidence="1" id="KW-0732">Signal</keyword>
<reference evidence="2 3" key="1">
    <citation type="submission" date="2019-04" db="EMBL/GenBank/DDBJ databases">
        <title>Friends and foes A comparative genomics study of 23 Aspergillus species from section Flavi.</title>
        <authorList>
            <consortium name="DOE Joint Genome Institute"/>
            <person name="Kjaerbolling I."/>
            <person name="Vesth T."/>
            <person name="Frisvad J.C."/>
            <person name="Nybo J.L."/>
            <person name="Theobald S."/>
            <person name="Kildgaard S."/>
            <person name="Isbrandt T."/>
            <person name="Kuo A."/>
            <person name="Sato A."/>
            <person name="Lyhne E.K."/>
            <person name="Kogle M.E."/>
            <person name="Wiebenga A."/>
            <person name="Kun R.S."/>
            <person name="Lubbers R.J."/>
            <person name="Makela M.R."/>
            <person name="Barry K."/>
            <person name="Chovatia M."/>
            <person name="Clum A."/>
            <person name="Daum C."/>
            <person name="Haridas S."/>
            <person name="He G."/>
            <person name="LaButti K."/>
            <person name="Lipzen A."/>
            <person name="Mondo S."/>
            <person name="Riley R."/>
            <person name="Salamov A."/>
            <person name="Simmons B.A."/>
            <person name="Magnuson J.K."/>
            <person name="Henrissat B."/>
            <person name="Mortensen U.H."/>
            <person name="Larsen T.O."/>
            <person name="Devries R.P."/>
            <person name="Grigoriev I.V."/>
            <person name="Machida M."/>
            <person name="Baker S.E."/>
            <person name="Andersen M.R."/>
        </authorList>
    </citation>
    <scope>NUCLEOTIDE SEQUENCE [LARGE SCALE GENOMIC DNA]</scope>
    <source>
        <strain evidence="2 3">CBS 117625</strain>
    </source>
</reference>
<dbReference type="EMBL" id="ML743553">
    <property type="protein sequence ID" value="KAE8142811.1"/>
    <property type="molecule type" value="Genomic_DNA"/>
</dbReference>
<sequence>MRIALFIFVGLRLGVRPVENILATYHELERDISYKAASTGLAVDSGLNAKQVYEWLDSELAADVVDEEVSNNKVEEGNTGGPSLRYSGCTSLGWSTRSLWVYRSLREG</sequence>
<gene>
    <name evidence="2" type="ORF">BDV38DRAFT_277629</name>
</gene>
<evidence type="ECO:0000313" key="2">
    <source>
        <dbReference type="EMBL" id="KAE8142811.1"/>
    </source>
</evidence>
<evidence type="ECO:0000256" key="1">
    <source>
        <dbReference type="SAM" id="SignalP"/>
    </source>
</evidence>
<feature type="signal peptide" evidence="1">
    <location>
        <begin position="1"/>
        <end position="17"/>
    </location>
</feature>
<evidence type="ECO:0000313" key="3">
    <source>
        <dbReference type="Proteomes" id="UP000325672"/>
    </source>
</evidence>
<name>A0A5N6T9G4_ASPPS</name>
<organism evidence="2 3">
    <name type="scientific">Aspergillus pseudotamarii</name>
    <dbReference type="NCBI Taxonomy" id="132259"/>
    <lineage>
        <taxon>Eukaryota</taxon>
        <taxon>Fungi</taxon>
        <taxon>Dikarya</taxon>
        <taxon>Ascomycota</taxon>
        <taxon>Pezizomycotina</taxon>
        <taxon>Eurotiomycetes</taxon>
        <taxon>Eurotiomycetidae</taxon>
        <taxon>Eurotiales</taxon>
        <taxon>Aspergillaceae</taxon>
        <taxon>Aspergillus</taxon>
        <taxon>Aspergillus subgen. Circumdati</taxon>
    </lineage>
</organism>
<dbReference type="Proteomes" id="UP000325672">
    <property type="component" value="Unassembled WGS sequence"/>
</dbReference>
<protein>
    <submittedName>
        <fullName evidence="2">Uncharacterized protein</fullName>
    </submittedName>
</protein>
<feature type="chain" id="PRO_5025051116" evidence="1">
    <location>
        <begin position="18"/>
        <end position="108"/>
    </location>
</feature>
<dbReference type="GeneID" id="43642740"/>
<dbReference type="Gene3D" id="3.40.30.10">
    <property type="entry name" value="Glutaredoxin"/>
    <property type="match status" value="1"/>
</dbReference>
<keyword evidence="3" id="KW-1185">Reference proteome</keyword>
<dbReference type="RefSeq" id="XP_031918874.1">
    <property type="nucleotide sequence ID" value="XM_032058530.1"/>
</dbReference>
<dbReference type="OrthoDB" id="1930760at2759"/>